<organism evidence="1 2">
    <name type="scientific">Desmophyllum pertusum</name>
    <dbReference type="NCBI Taxonomy" id="174260"/>
    <lineage>
        <taxon>Eukaryota</taxon>
        <taxon>Metazoa</taxon>
        <taxon>Cnidaria</taxon>
        <taxon>Anthozoa</taxon>
        <taxon>Hexacorallia</taxon>
        <taxon>Scleractinia</taxon>
        <taxon>Caryophylliina</taxon>
        <taxon>Caryophylliidae</taxon>
        <taxon>Desmophyllum</taxon>
    </lineage>
</organism>
<dbReference type="OrthoDB" id="5954793at2759"/>
<name>A0A9W9YBB7_9CNID</name>
<proteinExistence type="predicted"/>
<accession>A0A9W9YBB7</accession>
<comment type="caution">
    <text evidence="1">The sequence shown here is derived from an EMBL/GenBank/DDBJ whole genome shotgun (WGS) entry which is preliminary data.</text>
</comment>
<reference evidence="1" key="1">
    <citation type="submission" date="2023-01" db="EMBL/GenBank/DDBJ databases">
        <title>Genome assembly of the deep-sea coral Lophelia pertusa.</title>
        <authorList>
            <person name="Herrera S."/>
            <person name="Cordes E."/>
        </authorList>
    </citation>
    <scope>NUCLEOTIDE SEQUENCE</scope>
    <source>
        <strain evidence="1">USNM1676648</strain>
        <tissue evidence="1">Polyp</tissue>
    </source>
</reference>
<dbReference type="AlphaFoldDB" id="A0A9W9YBB7"/>
<sequence length="167" mass="19280">MADGLAEGDQQKLAVIVKGLHSRLRKQLREANGDHHKVWENHCSDKKILRFVQLQYLLQSTKDYYFLMLEVVLIRFATYEDIYPVAIDLQPAESMVYECDFLNLEIQDLPHSQQGLCPCDKTKRKCPVLQSSSSKEHSNLDDMCIKSLEKGNLAQQEALQLHFNIMN</sequence>
<dbReference type="Proteomes" id="UP001163046">
    <property type="component" value="Unassembled WGS sequence"/>
</dbReference>
<protein>
    <submittedName>
        <fullName evidence="1">Uncharacterized protein</fullName>
    </submittedName>
</protein>
<keyword evidence="2" id="KW-1185">Reference proteome</keyword>
<gene>
    <name evidence="1" type="ORF">OS493_019989</name>
</gene>
<dbReference type="EMBL" id="MU827789">
    <property type="protein sequence ID" value="KAJ7331208.1"/>
    <property type="molecule type" value="Genomic_DNA"/>
</dbReference>
<evidence type="ECO:0000313" key="1">
    <source>
        <dbReference type="EMBL" id="KAJ7331208.1"/>
    </source>
</evidence>
<evidence type="ECO:0000313" key="2">
    <source>
        <dbReference type="Proteomes" id="UP001163046"/>
    </source>
</evidence>